<dbReference type="GeneTree" id="ENSGT00390000018475"/>
<reference evidence="2" key="3">
    <citation type="submission" date="2025-09" db="UniProtKB">
        <authorList>
            <consortium name="Ensembl"/>
        </authorList>
    </citation>
    <scope>IDENTIFICATION</scope>
</reference>
<evidence type="ECO:0000313" key="3">
    <source>
        <dbReference type="Proteomes" id="UP000314982"/>
    </source>
</evidence>
<keyword evidence="3" id="KW-1185">Reference proteome</keyword>
<feature type="compositionally biased region" description="Polar residues" evidence="1">
    <location>
        <begin position="85"/>
        <end position="96"/>
    </location>
</feature>
<evidence type="ECO:0008006" key="4">
    <source>
        <dbReference type="Google" id="ProtNLM"/>
    </source>
</evidence>
<accession>A0A4W5QR09</accession>
<name>A0A4W5QR09_9TELE</name>
<organism evidence="2 3">
    <name type="scientific">Hucho hucho</name>
    <name type="common">huchen</name>
    <dbReference type="NCBI Taxonomy" id="62062"/>
    <lineage>
        <taxon>Eukaryota</taxon>
        <taxon>Metazoa</taxon>
        <taxon>Chordata</taxon>
        <taxon>Craniata</taxon>
        <taxon>Vertebrata</taxon>
        <taxon>Euteleostomi</taxon>
        <taxon>Actinopterygii</taxon>
        <taxon>Neopterygii</taxon>
        <taxon>Teleostei</taxon>
        <taxon>Protacanthopterygii</taxon>
        <taxon>Salmoniformes</taxon>
        <taxon>Salmonidae</taxon>
        <taxon>Salmoninae</taxon>
        <taxon>Hucho</taxon>
    </lineage>
</organism>
<dbReference type="Ensembl" id="ENSHHUT00000078663.1">
    <property type="protein sequence ID" value="ENSHHUP00000076178.1"/>
    <property type="gene ID" value="ENSHHUG00000044594.1"/>
</dbReference>
<dbReference type="AlphaFoldDB" id="A0A4W5QR09"/>
<proteinExistence type="predicted"/>
<reference evidence="2" key="2">
    <citation type="submission" date="2025-08" db="UniProtKB">
        <authorList>
            <consortium name="Ensembl"/>
        </authorList>
    </citation>
    <scope>IDENTIFICATION</scope>
</reference>
<dbReference type="STRING" id="62062.ENSHHUP00000076178"/>
<dbReference type="Proteomes" id="UP000314982">
    <property type="component" value="Unassembled WGS sequence"/>
</dbReference>
<feature type="compositionally biased region" description="Basic residues" evidence="1">
    <location>
        <begin position="141"/>
        <end position="150"/>
    </location>
</feature>
<feature type="region of interest" description="Disordered" evidence="1">
    <location>
        <begin position="50"/>
        <end position="156"/>
    </location>
</feature>
<sequence>MQEICQLAKQIREKRKLKIVCSKDKDVHGPRLPRTVKVERKNLEKEMGDLGLDMTGKDDSHYAVNARRSRSVGVAKERKREASIAPTSRTHSQSASRPPRDQSGVRDPNMAKKLMKSEQKDMNHQRKKGEADRHVFDLKPKHIFSGKRKSGTNDHR</sequence>
<protein>
    <recommendedName>
        <fullName evidence="4">Nucleolar GTP-binding protein 1</fullName>
    </recommendedName>
</protein>
<reference evidence="3" key="1">
    <citation type="submission" date="2018-06" db="EMBL/GenBank/DDBJ databases">
        <title>Genome assembly of Danube salmon.</title>
        <authorList>
            <person name="Macqueen D.J."/>
            <person name="Gundappa M.K."/>
        </authorList>
    </citation>
    <scope>NUCLEOTIDE SEQUENCE [LARGE SCALE GENOMIC DNA]</scope>
</reference>
<evidence type="ECO:0000313" key="2">
    <source>
        <dbReference type="Ensembl" id="ENSHHUP00000076178.1"/>
    </source>
</evidence>
<evidence type="ECO:0000256" key="1">
    <source>
        <dbReference type="SAM" id="MobiDB-lite"/>
    </source>
</evidence>
<feature type="compositionally biased region" description="Basic and acidic residues" evidence="1">
    <location>
        <begin position="115"/>
        <end position="140"/>
    </location>
</feature>